<dbReference type="EMBL" id="RKLV01000008">
    <property type="protein sequence ID" value="MCX2819458.1"/>
    <property type="molecule type" value="Genomic_DNA"/>
</dbReference>
<accession>A0A9Q4GJ22</accession>
<dbReference type="Gene3D" id="3.40.50.150">
    <property type="entry name" value="Vaccinia Virus protein VP39"/>
    <property type="match status" value="1"/>
</dbReference>
<keyword evidence="1" id="KW-0808">Transferase</keyword>
<dbReference type="AlphaFoldDB" id="A0A9Q4GJ22"/>
<keyword evidence="5" id="KW-0489">Methyltransferase</keyword>
<feature type="domain" description="SAM-dependent methyltransferase TRM5/TYW2-type" evidence="4">
    <location>
        <begin position="76"/>
        <end position="319"/>
    </location>
</feature>
<dbReference type="InterPro" id="IPR030382">
    <property type="entry name" value="MeTrfase_TRM5/TYW2"/>
</dbReference>
<evidence type="ECO:0000313" key="6">
    <source>
        <dbReference type="Proteomes" id="UP001149411"/>
    </source>
</evidence>
<dbReference type="GO" id="GO:0005737">
    <property type="term" value="C:cytoplasm"/>
    <property type="evidence" value="ECO:0007669"/>
    <property type="project" value="TreeGrafter"/>
</dbReference>
<dbReference type="PROSITE" id="PS51684">
    <property type="entry name" value="SAM_MT_TRM5_TYW2"/>
    <property type="match status" value="1"/>
</dbReference>
<evidence type="ECO:0000256" key="1">
    <source>
        <dbReference type="ARBA" id="ARBA00022679"/>
    </source>
</evidence>
<comment type="caution">
    <text evidence="5">The sequence shown here is derived from an EMBL/GenBank/DDBJ whole genome shotgun (WGS) entry which is preliminary data.</text>
</comment>
<dbReference type="SUPFAM" id="SSF53335">
    <property type="entry name" value="S-adenosyl-L-methionine-dependent methyltransferases"/>
    <property type="match status" value="1"/>
</dbReference>
<keyword evidence="3" id="KW-0819">tRNA processing</keyword>
<dbReference type="Proteomes" id="UP001149411">
    <property type="component" value="Unassembled WGS sequence"/>
</dbReference>
<evidence type="ECO:0000259" key="4">
    <source>
        <dbReference type="PROSITE" id="PS51684"/>
    </source>
</evidence>
<protein>
    <submittedName>
        <fullName evidence="5">Class I SAM-dependent methyltransferase family protein</fullName>
    </submittedName>
</protein>
<dbReference type="GO" id="GO:0030488">
    <property type="term" value="P:tRNA methylation"/>
    <property type="evidence" value="ECO:0007669"/>
    <property type="project" value="TreeGrafter"/>
</dbReference>
<gene>
    <name evidence="5" type="ORF">EGH25_08860</name>
</gene>
<evidence type="ECO:0000313" key="5">
    <source>
        <dbReference type="EMBL" id="MCX2819458.1"/>
    </source>
</evidence>
<reference evidence="5" key="1">
    <citation type="submission" date="2022-09" db="EMBL/GenBank/DDBJ databases">
        <title>Haloadaptaus new haloarchaeum isolated from saline soil.</title>
        <authorList>
            <person name="Duran-Viseras A."/>
            <person name="Sanchez-Porro C."/>
            <person name="Ventosa A."/>
        </authorList>
    </citation>
    <scope>NUCLEOTIDE SEQUENCE</scope>
    <source>
        <strain evidence="5">F3-133</strain>
    </source>
</reference>
<dbReference type="RefSeq" id="WP_266087734.1">
    <property type="nucleotide sequence ID" value="NZ_RKLV01000008.1"/>
</dbReference>
<dbReference type="InterPro" id="IPR029063">
    <property type="entry name" value="SAM-dependent_MTases_sf"/>
</dbReference>
<evidence type="ECO:0000256" key="3">
    <source>
        <dbReference type="ARBA" id="ARBA00022694"/>
    </source>
</evidence>
<sequence length="319" mass="34557">METALALRVAPPRTEEVMREARERGVYDGSRSVRKVGANVEVPVTRRFGGYETVEQDDPVIRRVSLGDYVDDPPSFSLVGDVALVNFGDADGEREHAVAEALEELHGVGGVLAHEGVEGEERVPRTRHVAGERGTETVHSENGFVFALDPARVMFSVGNAPERVRMRGTVSEDERVFDMFAGIGYFAVPAAVGGAEVTAAEVRREAHGYLVENARRNGVSESLDARHTDCRNVDVTADRVILGHFDATDEGYLDHAFGCVADGGMLHVHDAVHEEESEETVCAVEEAARGHGYEADTDVRRVKGVAEGVAHVVVDTRVS</sequence>
<dbReference type="Gene3D" id="3.30.300.110">
    <property type="entry name" value="Met-10+ protein-like domains"/>
    <property type="match status" value="1"/>
</dbReference>
<dbReference type="Gene3D" id="3.30.70.2580">
    <property type="match status" value="1"/>
</dbReference>
<dbReference type="Pfam" id="PF02475">
    <property type="entry name" value="TRM5-TYW2_MTfase"/>
    <property type="match status" value="1"/>
</dbReference>
<dbReference type="GO" id="GO:0008175">
    <property type="term" value="F:tRNA methyltransferase activity"/>
    <property type="evidence" value="ECO:0007669"/>
    <property type="project" value="TreeGrafter"/>
</dbReference>
<dbReference type="InterPro" id="IPR056743">
    <property type="entry name" value="TRM5-TYW2-like_MTfase"/>
</dbReference>
<name>A0A9Q4GJ22_9EURY</name>
<dbReference type="InterPro" id="IPR056744">
    <property type="entry name" value="TRM5/TYW2-like_N"/>
</dbReference>
<keyword evidence="6" id="KW-1185">Reference proteome</keyword>
<dbReference type="PANTHER" id="PTHR23245:SF41">
    <property type="entry name" value="TRNA(PHE) (4-DEMETHYLWYOSINE(37)-C(7)) AMINOCARBOXYPROPYLTRANSFERASE"/>
    <property type="match status" value="1"/>
</dbReference>
<dbReference type="Pfam" id="PF25133">
    <property type="entry name" value="TYW2_N_2"/>
    <property type="match status" value="1"/>
</dbReference>
<organism evidence="5 6">
    <name type="scientific">Halorutilus salinus</name>
    <dbReference type="NCBI Taxonomy" id="2487751"/>
    <lineage>
        <taxon>Archaea</taxon>
        <taxon>Methanobacteriati</taxon>
        <taxon>Methanobacteriota</taxon>
        <taxon>Stenosarchaea group</taxon>
        <taxon>Halobacteria</taxon>
        <taxon>Halorutilales</taxon>
        <taxon>Halorutilaceae</taxon>
        <taxon>Halorutilus</taxon>
    </lineage>
</organism>
<evidence type="ECO:0000256" key="2">
    <source>
        <dbReference type="ARBA" id="ARBA00022691"/>
    </source>
</evidence>
<keyword evidence="2" id="KW-0949">S-adenosyl-L-methionine</keyword>
<proteinExistence type="predicted"/>
<dbReference type="PANTHER" id="PTHR23245">
    <property type="entry name" value="TRNA METHYLTRANSFERASE"/>
    <property type="match status" value="1"/>
</dbReference>